<comment type="caution">
    <text evidence="2">The sequence shown here is derived from an EMBL/GenBank/DDBJ whole genome shotgun (WGS) entry which is preliminary data.</text>
</comment>
<dbReference type="EMBL" id="JACYTR010000024">
    <property type="protein sequence ID" value="MBD8526481.1"/>
    <property type="molecule type" value="Genomic_DNA"/>
</dbReference>
<organism evidence="2 3">
    <name type="scientific">Pseudomarimonas arenosa</name>
    <dbReference type="NCBI Taxonomy" id="2774145"/>
    <lineage>
        <taxon>Bacteria</taxon>
        <taxon>Pseudomonadati</taxon>
        <taxon>Pseudomonadota</taxon>
        <taxon>Gammaproteobacteria</taxon>
        <taxon>Lysobacterales</taxon>
        <taxon>Lysobacteraceae</taxon>
        <taxon>Pseudomarimonas</taxon>
    </lineage>
</organism>
<evidence type="ECO:0000313" key="2">
    <source>
        <dbReference type="EMBL" id="MBD8526481.1"/>
    </source>
</evidence>
<gene>
    <name evidence="2" type="ORF">IFO71_12100</name>
</gene>
<feature type="transmembrane region" description="Helical" evidence="1">
    <location>
        <begin position="20"/>
        <end position="46"/>
    </location>
</feature>
<accession>A0AAW3ZQ93</accession>
<proteinExistence type="predicted"/>
<keyword evidence="1" id="KW-0812">Transmembrane</keyword>
<feature type="transmembrane region" description="Helical" evidence="1">
    <location>
        <begin position="235"/>
        <end position="254"/>
    </location>
</feature>
<dbReference type="AlphaFoldDB" id="A0AAW3ZQ93"/>
<dbReference type="RefSeq" id="WP_192029903.1">
    <property type="nucleotide sequence ID" value="NZ_JACYTR010000024.1"/>
</dbReference>
<sequence length="261" mass="29345">MSDGLLDLPAPLFDALDSGLAWLGLPPLARLMVYATASAWVSMALYRKCSRQDEIKHVSEAARSLRAELADYDGPFDGLLQQVSALFRLSARHLGLSFGPALLSGLPILLVLPWLSNSFEWIRPQPGDAVSIQAIGSQSAIQQLRWNDPEVEWNADQRAWKVSWPDESSKLQLQQAERILLELPLQQVSAVVHQRIPVFNWLIGNPSGYLPDGSAIEQLNIELKPRELIGFGPSWLRNWLTLYLTAVVLISLLLRWKWKIH</sequence>
<protein>
    <submittedName>
        <fullName evidence="2">Uncharacterized protein</fullName>
    </submittedName>
</protein>
<dbReference type="Proteomes" id="UP000613768">
    <property type="component" value="Unassembled WGS sequence"/>
</dbReference>
<feature type="transmembrane region" description="Helical" evidence="1">
    <location>
        <begin position="94"/>
        <end position="115"/>
    </location>
</feature>
<keyword evidence="3" id="KW-1185">Reference proteome</keyword>
<evidence type="ECO:0000313" key="3">
    <source>
        <dbReference type="Proteomes" id="UP000613768"/>
    </source>
</evidence>
<name>A0AAW3ZQ93_9GAMM</name>
<keyword evidence="1" id="KW-0472">Membrane</keyword>
<evidence type="ECO:0000256" key="1">
    <source>
        <dbReference type="SAM" id="Phobius"/>
    </source>
</evidence>
<keyword evidence="1" id="KW-1133">Transmembrane helix</keyword>
<reference evidence="2 3" key="1">
    <citation type="submission" date="2020-09" db="EMBL/GenBank/DDBJ databases">
        <title>Pseudoxanthomonas sp. CAU 1598 isolated from sand of Yaerae Beach.</title>
        <authorList>
            <person name="Kim W."/>
        </authorList>
    </citation>
    <scope>NUCLEOTIDE SEQUENCE [LARGE SCALE GENOMIC DNA]</scope>
    <source>
        <strain evidence="2 3">CAU 1598</strain>
    </source>
</reference>